<dbReference type="PANTHER" id="PTHR46370:SF1">
    <property type="entry name" value="GPALPP MOTIFS-CONTAINING PROTEIN 1"/>
    <property type="match status" value="1"/>
</dbReference>
<dbReference type="Proteomes" id="UP000789342">
    <property type="component" value="Unassembled WGS sequence"/>
</dbReference>
<name>A0A9N8Z7J2_9GLOM</name>
<feature type="region of interest" description="Disordered" evidence="1">
    <location>
        <begin position="1"/>
        <end position="119"/>
    </location>
</feature>
<dbReference type="OrthoDB" id="73491at2759"/>
<dbReference type="Pfam" id="PF12572">
    <property type="entry name" value="DUF3752"/>
    <property type="match status" value="1"/>
</dbReference>
<comment type="caution">
    <text evidence="3">The sequence shown here is derived from an EMBL/GenBank/DDBJ whole genome shotgun (WGS) entry which is preliminary data.</text>
</comment>
<proteinExistence type="predicted"/>
<feature type="compositionally biased region" description="Basic and acidic residues" evidence="1">
    <location>
        <begin position="142"/>
        <end position="160"/>
    </location>
</feature>
<accession>A0A9N8Z7J2</accession>
<dbReference type="InterPro" id="IPR046331">
    <property type="entry name" value="GPAM1-like"/>
</dbReference>
<feature type="domain" description="DUF3752" evidence="2">
    <location>
        <begin position="148"/>
        <end position="258"/>
    </location>
</feature>
<protein>
    <submittedName>
        <fullName evidence="3">7235_t:CDS:1</fullName>
    </submittedName>
</protein>
<feature type="compositionally biased region" description="Acidic residues" evidence="1">
    <location>
        <begin position="48"/>
        <end position="58"/>
    </location>
</feature>
<dbReference type="PANTHER" id="PTHR46370">
    <property type="entry name" value="GPALPP MOTIFS-CONTAINING PROTEIN 1"/>
    <property type="match status" value="1"/>
</dbReference>
<dbReference type="InterPro" id="IPR022226">
    <property type="entry name" value="DUF3752"/>
</dbReference>
<keyword evidence="4" id="KW-1185">Reference proteome</keyword>
<feature type="compositionally biased region" description="Acidic residues" evidence="1">
    <location>
        <begin position="22"/>
        <end position="31"/>
    </location>
</feature>
<evidence type="ECO:0000313" key="3">
    <source>
        <dbReference type="EMBL" id="CAG8478913.1"/>
    </source>
</evidence>
<evidence type="ECO:0000259" key="2">
    <source>
        <dbReference type="Pfam" id="PF12572"/>
    </source>
</evidence>
<reference evidence="3" key="1">
    <citation type="submission" date="2021-06" db="EMBL/GenBank/DDBJ databases">
        <authorList>
            <person name="Kallberg Y."/>
            <person name="Tangrot J."/>
            <person name="Rosling A."/>
        </authorList>
    </citation>
    <scope>NUCLEOTIDE SEQUENCE</scope>
    <source>
        <strain evidence="3">CL551</strain>
    </source>
</reference>
<evidence type="ECO:0000256" key="1">
    <source>
        <dbReference type="SAM" id="MobiDB-lite"/>
    </source>
</evidence>
<organism evidence="3 4">
    <name type="scientific">Acaulospora morrowiae</name>
    <dbReference type="NCBI Taxonomy" id="94023"/>
    <lineage>
        <taxon>Eukaryota</taxon>
        <taxon>Fungi</taxon>
        <taxon>Fungi incertae sedis</taxon>
        <taxon>Mucoromycota</taxon>
        <taxon>Glomeromycotina</taxon>
        <taxon>Glomeromycetes</taxon>
        <taxon>Diversisporales</taxon>
        <taxon>Acaulosporaceae</taxon>
        <taxon>Acaulospora</taxon>
    </lineage>
</organism>
<dbReference type="AlphaFoldDB" id="A0A9N8Z7J2"/>
<feature type="compositionally biased region" description="Basic and acidic residues" evidence="1">
    <location>
        <begin position="66"/>
        <end position="76"/>
    </location>
</feature>
<sequence>MSNRIGPQIPAYLLSNFKENPSDEDNDDFESSPDTSPKLFTEQGGNLTEEEGNLDDYMPELPPDIIAERQRKKIEQENNLNKGDLDKRKIGPAMPPFVGYDEHQTSEEEEDIVGPILPRDFNEKNDELAFQSAIQEFEERADKMRQKLESGEEGENRLQRGEWMLVPPPEAKFLEEEEIKYTEADLENAKRVKEYNELYRPKSLLEEHAEKYTKSKKWKEDSVSNRPFEREKDVLGARRMDSRKRQEILDNAKELSSKVTIIKILLA</sequence>
<gene>
    <name evidence="3" type="ORF">AMORRO_LOCUS2215</name>
</gene>
<dbReference type="EMBL" id="CAJVPV010000908">
    <property type="protein sequence ID" value="CAG8478913.1"/>
    <property type="molecule type" value="Genomic_DNA"/>
</dbReference>
<evidence type="ECO:0000313" key="4">
    <source>
        <dbReference type="Proteomes" id="UP000789342"/>
    </source>
</evidence>
<feature type="region of interest" description="Disordered" evidence="1">
    <location>
        <begin position="142"/>
        <end position="163"/>
    </location>
</feature>